<dbReference type="PROSITE" id="PS51747">
    <property type="entry name" value="CYT_DCMP_DEAMINASES_2"/>
    <property type="match status" value="1"/>
</dbReference>
<evidence type="ECO:0000259" key="3">
    <source>
        <dbReference type="PROSITE" id="PS51747"/>
    </source>
</evidence>
<keyword evidence="1" id="KW-0479">Metal-binding</keyword>
<comment type="caution">
    <text evidence="4">The sequence shown here is derived from an EMBL/GenBank/DDBJ whole genome shotgun (WGS) entry which is preliminary data.</text>
</comment>
<dbReference type="PROSITE" id="PS00903">
    <property type="entry name" value="CYT_DCMP_DEAMINASES_1"/>
    <property type="match status" value="1"/>
</dbReference>
<evidence type="ECO:0000256" key="1">
    <source>
        <dbReference type="ARBA" id="ARBA00022723"/>
    </source>
</evidence>
<dbReference type="CDD" id="cd01285">
    <property type="entry name" value="nucleoside_deaminase"/>
    <property type="match status" value="1"/>
</dbReference>
<sequence>MSDTKRFLDEAIALAFDNVDEGGRPFGAVVVKDGAVVARGVNRMAVDCDPTAHAELLALRAAGKALGAPRLDGCAVYASGQPCPMCFAAMRMCGVDRVFFAYSNDEAEPYGLSTASIAAELARPVDEQEGIQAAHIPQAQGARGHLYETWLQRNGLQRNSLKRYDGA</sequence>
<keyword evidence="4" id="KW-0378">Hydrolase</keyword>
<dbReference type="PANTHER" id="PTHR11079:SF161">
    <property type="entry name" value="CMP_DCMP-TYPE DEAMINASE DOMAIN-CONTAINING PROTEIN"/>
    <property type="match status" value="1"/>
</dbReference>
<keyword evidence="5" id="KW-1185">Reference proteome</keyword>
<dbReference type="PANTHER" id="PTHR11079">
    <property type="entry name" value="CYTOSINE DEAMINASE FAMILY MEMBER"/>
    <property type="match status" value="1"/>
</dbReference>
<dbReference type="InterPro" id="IPR016192">
    <property type="entry name" value="APOBEC/CMP_deaminase_Zn-bd"/>
</dbReference>
<dbReference type="InterPro" id="IPR016193">
    <property type="entry name" value="Cytidine_deaminase-like"/>
</dbReference>
<gene>
    <name evidence="4" type="ORF">R2G56_07410</name>
</gene>
<feature type="domain" description="CMP/dCMP-type deaminase" evidence="3">
    <location>
        <begin position="2"/>
        <end position="115"/>
    </location>
</feature>
<organism evidence="4 5">
    <name type="scientific">Nitratireductor aquimarinus</name>
    <dbReference type="NCBI Taxonomy" id="889300"/>
    <lineage>
        <taxon>Bacteria</taxon>
        <taxon>Pseudomonadati</taxon>
        <taxon>Pseudomonadota</taxon>
        <taxon>Alphaproteobacteria</taxon>
        <taxon>Hyphomicrobiales</taxon>
        <taxon>Phyllobacteriaceae</taxon>
        <taxon>Nitratireductor</taxon>
    </lineage>
</organism>
<dbReference type="EMBL" id="JAWLIP010000002">
    <property type="protein sequence ID" value="MDV6226112.1"/>
    <property type="molecule type" value="Genomic_DNA"/>
</dbReference>
<dbReference type="InterPro" id="IPR002125">
    <property type="entry name" value="CMP_dCMP_dom"/>
</dbReference>
<proteinExistence type="predicted"/>
<keyword evidence="2" id="KW-0862">Zinc</keyword>
<dbReference type="Proteomes" id="UP001185659">
    <property type="component" value="Unassembled WGS sequence"/>
</dbReference>
<evidence type="ECO:0000313" key="5">
    <source>
        <dbReference type="Proteomes" id="UP001185659"/>
    </source>
</evidence>
<dbReference type="RefSeq" id="WP_317560871.1">
    <property type="nucleotide sequence ID" value="NZ_JAWLIP010000002.1"/>
</dbReference>
<dbReference type="GO" id="GO:0052717">
    <property type="term" value="F:tRNA-specific adenosine-34 deaminase activity"/>
    <property type="evidence" value="ECO:0007669"/>
    <property type="project" value="UniProtKB-EC"/>
</dbReference>
<reference evidence="4 5" key="1">
    <citation type="submission" date="2023-10" db="EMBL/GenBank/DDBJ databases">
        <authorList>
            <person name="Venkata Ramana C."/>
            <person name="Sasikala C."/>
            <person name="Dhurka M."/>
        </authorList>
    </citation>
    <scope>NUCLEOTIDE SEQUENCE [LARGE SCALE GENOMIC DNA]</scope>
    <source>
        <strain evidence="4 5">KCTC 32151</strain>
    </source>
</reference>
<protein>
    <submittedName>
        <fullName evidence="4">Nucleoside deaminase</fullName>
        <ecNumber evidence="4">3.5.4.33</ecNumber>
    </submittedName>
</protein>
<dbReference type="Pfam" id="PF00383">
    <property type="entry name" value="dCMP_cyt_deam_1"/>
    <property type="match status" value="1"/>
</dbReference>
<name>A0ABU4AIP5_9HYPH</name>
<evidence type="ECO:0000313" key="4">
    <source>
        <dbReference type="EMBL" id="MDV6226112.1"/>
    </source>
</evidence>
<dbReference type="Gene3D" id="3.40.140.10">
    <property type="entry name" value="Cytidine Deaminase, domain 2"/>
    <property type="match status" value="1"/>
</dbReference>
<evidence type="ECO:0000256" key="2">
    <source>
        <dbReference type="ARBA" id="ARBA00022833"/>
    </source>
</evidence>
<dbReference type="SUPFAM" id="SSF53927">
    <property type="entry name" value="Cytidine deaminase-like"/>
    <property type="match status" value="1"/>
</dbReference>
<accession>A0ABU4AIP5</accession>
<dbReference type="EC" id="3.5.4.33" evidence="4"/>